<sequence>MNLHKIDYPIGRRLPPATCFVSLCAVSRLNNGTDEQRAQLQDIGQPANAARYEDAFPSRRSNNTKPNHPVPPSYSMSRAHHCLTSLSLSLSRGLPTVTAVAGDQ</sequence>
<evidence type="ECO:0000256" key="1">
    <source>
        <dbReference type="SAM" id="MobiDB-lite"/>
    </source>
</evidence>
<gene>
    <name evidence="2" type="ORF">CKAH01_02027</name>
</gene>
<dbReference type="EMBL" id="VYYT01000554">
    <property type="protein sequence ID" value="KAK2732081.1"/>
    <property type="molecule type" value="Genomic_DNA"/>
</dbReference>
<protein>
    <submittedName>
        <fullName evidence="2">Uncharacterized protein</fullName>
    </submittedName>
</protein>
<accession>A0AAD9Y2P8</accession>
<keyword evidence="3" id="KW-1185">Reference proteome</keyword>
<proteinExistence type="predicted"/>
<organism evidence="2 3">
    <name type="scientific">Colletotrichum kahawae</name>
    <name type="common">Coffee berry disease fungus</name>
    <dbReference type="NCBI Taxonomy" id="34407"/>
    <lineage>
        <taxon>Eukaryota</taxon>
        <taxon>Fungi</taxon>
        <taxon>Dikarya</taxon>
        <taxon>Ascomycota</taxon>
        <taxon>Pezizomycotina</taxon>
        <taxon>Sordariomycetes</taxon>
        <taxon>Hypocreomycetidae</taxon>
        <taxon>Glomerellales</taxon>
        <taxon>Glomerellaceae</taxon>
        <taxon>Colletotrichum</taxon>
        <taxon>Colletotrichum gloeosporioides species complex</taxon>
    </lineage>
</organism>
<feature type="region of interest" description="Disordered" evidence="1">
    <location>
        <begin position="41"/>
        <end position="76"/>
    </location>
</feature>
<evidence type="ECO:0000313" key="3">
    <source>
        <dbReference type="Proteomes" id="UP001281614"/>
    </source>
</evidence>
<reference evidence="2" key="1">
    <citation type="submission" date="2023-02" db="EMBL/GenBank/DDBJ databases">
        <title>Colletotrichum kahawae CIFC_Que2 genome sequencing and assembly.</title>
        <authorList>
            <person name="Baroncelli R."/>
        </authorList>
    </citation>
    <scope>NUCLEOTIDE SEQUENCE</scope>
    <source>
        <strain evidence="2">CIFC_Que2</strain>
    </source>
</reference>
<evidence type="ECO:0000313" key="2">
    <source>
        <dbReference type="EMBL" id="KAK2732081.1"/>
    </source>
</evidence>
<comment type="caution">
    <text evidence="2">The sequence shown here is derived from an EMBL/GenBank/DDBJ whole genome shotgun (WGS) entry which is preliminary data.</text>
</comment>
<dbReference type="Proteomes" id="UP001281614">
    <property type="component" value="Unassembled WGS sequence"/>
</dbReference>
<dbReference type="AlphaFoldDB" id="A0AAD9Y2P8"/>
<name>A0AAD9Y2P8_COLKA</name>